<dbReference type="InterPro" id="IPR011251">
    <property type="entry name" value="Luciferase-like_dom"/>
</dbReference>
<organism evidence="6 7">
    <name type="scientific">Streptomyces humidus</name>
    <dbReference type="NCBI Taxonomy" id="52259"/>
    <lineage>
        <taxon>Bacteria</taxon>
        <taxon>Bacillati</taxon>
        <taxon>Actinomycetota</taxon>
        <taxon>Actinomycetes</taxon>
        <taxon>Kitasatosporales</taxon>
        <taxon>Streptomycetaceae</taxon>
        <taxon>Streptomyces</taxon>
    </lineage>
</organism>
<dbReference type="SUPFAM" id="SSF51679">
    <property type="entry name" value="Bacterial luciferase-like"/>
    <property type="match status" value="1"/>
</dbReference>
<evidence type="ECO:0000259" key="5">
    <source>
        <dbReference type="Pfam" id="PF00296"/>
    </source>
</evidence>
<accession>A0A918G4Z0</accession>
<dbReference type="GO" id="GO:0008726">
    <property type="term" value="F:alkanesulfonate monooxygenase activity"/>
    <property type="evidence" value="ECO:0007669"/>
    <property type="project" value="TreeGrafter"/>
</dbReference>
<comment type="caution">
    <text evidence="6">The sequence shown here is derived from an EMBL/GenBank/DDBJ whole genome shotgun (WGS) entry which is preliminary data.</text>
</comment>
<evidence type="ECO:0000256" key="3">
    <source>
        <dbReference type="ARBA" id="ARBA00023002"/>
    </source>
</evidence>
<feature type="domain" description="Luciferase-like" evidence="5">
    <location>
        <begin position="5"/>
        <end position="345"/>
    </location>
</feature>
<dbReference type="PANTHER" id="PTHR42847:SF4">
    <property type="entry name" value="ALKANESULFONATE MONOOXYGENASE-RELATED"/>
    <property type="match status" value="1"/>
</dbReference>
<evidence type="ECO:0000256" key="1">
    <source>
        <dbReference type="ARBA" id="ARBA00022630"/>
    </source>
</evidence>
<keyword evidence="3" id="KW-0560">Oxidoreductase</keyword>
<protein>
    <submittedName>
        <fullName evidence="6">Alkanesulfonate monooxygenase</fullName>
    </submittedName>
</protein>
<name>A0A918G4Z0_9ACTN</name>
<dbReference type="InterPro" id="IPR036661">
    <property type="entry name" value="Luciferase-like_sf"/>
</dbReference>
<dbReference type="InterPro" id="IPR050172">
    <property type="entry name" value="SsuD_RutA_monooxygenase"/>
</dbReference>
<evidence type="ECO:0000256" key="4">
    <source>
        <dbReference type="ARBA" id="ARBA00023033"/>
    </source>
</evidence>
<keyword evidence="2" id="KW-0288">FMN</keyword>
<dbReference type="Pfam" id="PF00296">
    <property type="entry name" value="Bac_luciferase"/>
    <property type="match status" value="1"/>
</dbReference>
<gene>
    <name evidence="6" type="ORF">GCM10010269_67660</name>
</gene>
<keyword evidence="7" id="KW-1185">Reference proteome</keyword>
<dbReference type="EMBL" id="BMTL01000036">
    <property type="protein sequence ID" value="GGS19097.1"/>
    <property type="molecule type" value="Genomic_DNA"/>
</dbReference>
<dbReference type="Proteomes" id="UP000606194">
    <property type="component" value="Unassembled WGS sequence"/>
</dbReference>
<proteinExistence type="predicted"/>
<dbReference type="AlphaFoldDB" id="A0A918G4Z0"/>
<dbReference type="Gene3D" id="3.20.20.30">
    <property type="entry name" value="Luciferase-like domain"/>
    <property type="match status" value="1"/>
</dbReference>
<dbReference type="CDD" id="cd01094">
    <property type="entry name" value="Alkanesulfonate_monoxygenase"/>
    <property type="match status" value="1"/>
</dbReference>
<dbReference type="GO" id="GO:0046306">
    <property type="term" value="P:alkanesulfonate catabolic process"/>
    <property type="evidence" value="ECO:0007669"/>
    <property type="project" value="TreeGrafter"/>
</dbReference>
<dbReference type="RefSeq" id="WP_190153164.1">
    <property type="nucleotide sequence ID" value="NZ_BMTL01000036.1"/>
</dbReference>
<dbReference type="PANTHER" id="PTHR42847">
    <property type="entry name" value="ALKANESULFONATE MONOOXYGENASE"/>
    <property type="match status" value="1"/>
</dbReference>
<reference evidence="6" key="1">
    <citation type="journal article" date="2014" name="Int. J. Syst. Evol. Microbiol.">
        <title>Complete genome sequence of Corynebacterium casei LMG S-19264T (=DSM 44701T), isolated from a smear-ripened cheese.</title>
        <authorList>
            <consortium name="US DOE Joint Genome Institute (JGI-PGF)"/>
            <person name="Walter F."/>
            <person name="Albersmeier A."/>
            <person name="Kalinowski J."/>
            <person name="Ruckert C."/>
        </authorList>
    </citation>
    <scope>NUCLEOTIDE SEQUENCE</scope>
    <source>
        <strain evidence="6">JCM 4386</strain>
    </source>
</reference>
<evidence type="ECO:0000313" key="7">
    <source>
        <dbReference type="Proteomes" id="UP000606194"/>
    </source>
</evidence>
<keyword evidence="1" id="KW-0285">Flavoprotein</keyword>
<evidence type="ECO:0000313" key="6">
    <source>
        <dbReference type="EMBL" id="GGS19097.1"/>
    </source>
</evidence>
<reference evidence="6" key="2">
    <citation type="submission" date="2020-09" db="EMBL/GenBank/DDBJ databases">
        <authorList>
            <person name="Sun Q."/>
            <person name="Ohkuma M."/>
        </authorList>
    </citation>
    <scope>NUCLEOTIDE SEQUENCE</scope>
    <source>
        <strain evidence="6">JCM 4386</strain>
    </source>
</reference>
<keyword evidence="4 6" id="KW-0503">Monooxygenase</keyword>
<evidence type="ECO:0000256" key="2">
    <source>
        <dbReference type="ARBA" id="ARBA00022643"/>
    </source>
</evidence>
<sequence length="397" mass="43165">MSLTFHWFLPTNGDSRHVVGGGHGTPATESGRDRPPTVAYLSQIARAAEDLGFVGALTPTGAWCEDAWLTTAMVSQNTERLKFLVAFRPGFVSPTLAAQMASTFQRQTGGRLLLNVVTGGESHEQRAYGDFLDKDARYRRTGEFLEIVRGLWEGKTVDLRGEHLQVEDAKLARVPDPVPEVYFGGSSPIAGEVAAKHVDVYLTWGEPPAAVAEKIAWIRALADKEGRRVRFGIRLHVITRDTSEQAWAEANRLLDGFDPEAVKTIQAGLARSESEGQQRMLALHDGGSLPHSRLRSSGGPTRLEIHPNLWAGIGLVRGGAGTALVGSHDEVAKRIKEYHALGVDEFVLSGYPHLEEAYWFGEGVLPKLQAQGLWQHPYGQQTAPSAQVPFAGAGGPR</sequence>